<name>A0A6A4TNP2_SCOMX</name>
<organism evidence="1 2">
    <name type="scientific">Scophthalmus maximus</name>
    <name type="common">Turbot</name>
    <name type="synonym">Psetta maxima</name>
    <dbReference type="NCBI Taxonomy" id="52904"/>
    <lineage>
        <taxon>Eukaryota</taxon>
        <taxon>Metazoa</taxon>
        <taxon>Chordata</taxon>
        <taxon>Craniata</taxon>
        <taxon>Vertebrata</taxon>
        <taxon>Euteleostomi</taxon>
        <taxon>Actinopterygii</taxon>
        <taxon>Neopterygii</taxon>
        <taxon>Teleostei</taxon>
        <taxon>Neoteleostei</taxon>
        <taxon>Acanthomorphata</taxon>
        <taxon>Carangaria</taxon>
        <taxon>Pleuronectiformes</taxon>
        <taxon>Pleuronectoidei</taxon>
        <taxon>Scophthalmidae</taxon>
        <taxon>Scophthalmus</taxon>
    </lineage>
</organism>
<evidence type="ECO:0000313" key="2">
    <source>
        <dbReference type="Proteomes" id="UP000438429"/>
    </source>
</evidence>
<protein>
    <submittedName>
        <fullName evidence="1">Uncharacterized protein</fullName>
    </submittedName>
</protein>
<sequence length="86" mass="10164">MRGEMRRDERASARWEERGRYVDSQRHIHSLIDSEVRILSFTAGIWTSDFSQSIENIKFDGLVARRLLQHERTLLHALCAPVRTQR</sequence>
<dbReference type="EMBL" id="VEVO01000004">
    <property type="protein sequence ID" value="KAF0043622.1"/>
    <property type="molecule type" value="Genomic_DNA"/>
</dbReference>
<proteinExistence type="predicted"/>
<accession>A0A6A4TNP2</accession>
<dbReference type="Proteomes" id="UP000438429">
    <property type="component" value="Unassembled WGS sequence"/>
</dbReference>
<comment type="caution">
    <text evidence="1">The sequence shown here is derived from an EMBL/GenBank/DDBJ whole genome shotgun (WGS) entry which is preliminary data.</text>
</comment>
<dbReference type="AlphaFoldDB" id="A0A6A4TNP2"/>
<reference evidence="1 2" key="1">
    <citation type="submission" date="2019-06" db="EMBL/GenBank/DDBJ databases">
        <title>Draft genomes of female and male turbot (Scophthalmus maximus).</title>
        <authorList>
            <person name="Xu H."/>
            <person name="Xu X.-W."/>
            <person name="Shao C."/>
            <person name="Chen S."/>
        </authorList>
    </citation>
    <scope>NUCLEOTIDE SEQUENCE [LARGE SCALE GENOMIC DNA]</scope>
    <source>
        <strain evidence="1">Ysfricsl-2016a</strain>
        <tissue evidence="1">Blood</tissue>
    </source>
</reference>
<gene>
    <name evidence="1" type="ORF">F2P81_004959</name>
</gene>
<evidence type="ECO:0000313" key="1">
    <source>
        <dbReference type="EMBL" id="KAF0043622.1"/>
    </source>
</evidence>